<dbReference type="InterPro" id="IPR007052">
    <property type="entry name" value="CS_dom"/>
</dbReference>
<dbReference type="GO" id="GO:0051087">
    <property type="term" value="F:protein-folding chaperone binding"/>
    <property type="evidence" value="ECO:0007669"/>
    <property type="project" value="InterPro"/>
</dbReference>
<evidence type="ECO:0000259" key="2">
    <source>
        <dbReference type="PROSITE" id="PS51203"/>
    </source>
</evidence>
<dbReference type="Pfam" id="PF04969">
    <property type="entry name" value="CS"/>
    <property type="match status" value="1"/>
</dbReference>
<gene>
    <name evidence="3" type="ORF">g.7867</name>
</gene>
<dbReference type="AlphaFoldDB" id="A0A1B6FD37"/>
<accession>A0A1B6FD37</accession>
<evidence type="ECO:0008006" key="4">
    <source>
        <dbReference type="Google" id="ProtNLM"/>
    </source>
</evidence>
<sequence length="185" mass="21325">VEDVKFDWYQSDSYVAIVLRLKNVQNDEFKVDFQPQSVNVQLNRPEAQVQKTFRLLYEIEPLNSSFVIHPSTVELKLKKCNESRWSSLEAEAEVLSAPKVIFDTKKWSAIEKKVIEEEKEGKETEEDPLSSLFKRVYGNGSEETRRAMEKSFTESGGTVLSTNWGEVGKDKVDIKTPDGLEWKSW</sequence>
<dbReference type="InterPro" id="IPR044563">
    <property type="entry name" value="Sgt1-like"/>
</dbReference>
<feature type="domain" description="CS" evidence="2">
    <location>
        <begin position="1"/>
        <end position="89"/>
    </location>
</feature>
<protein>
    <recommendedName>
        <fullName evidence="4">CS domain-containing protein</fullName>
    </recommendedName>
</protein>
<dbReference type="InterPro" id="IPR008978">
    <property type="entry name" value="HSP20-like_chaperone"/>
</dbReference>
<reference evidence="3" key="1">
    <citation type="submission" date="2015-11" db="EMBL/GenBank/DDBJ databases">
        <title>De novo transcriptome assembly of four potential Pierce s Disease insect vectors from Arizona vineyards.</title>
        <authorList>
            <person name="Tassone E.E."/>
        </authorList>
    </citation>
    <scope>NUCLEOTIDE SEQUENCE</scope>
</reference>
<dbReference type="PROSITE" id="PS51048">
    <property type="entry name" value="SGS"/>
    <property type="match status" value="1"/>
</dbReference>
<name>A0A1B6FD37_9HEMI</name>
<dbReference type="Pfam" id="PF05002">
    <property type="entry name" value="SGS"/>
    <property type="match status" value="1"/>
</dbReference>
<dbReference type="EMBL" id="GECZ01021659">
    <property type="protein sequence ID" value="JAS48110.1"/>
    <property type="molecule type" value="Transcribed_RNA"/>
</dbReference>
<evidence type="ECO:0000313" key="3">
    <source>
        <dbReference type="EMBL" id="JAS48110.1"/>
    </source>
</evidence>
<dbReference type="Gene3D" id="2.60.40.790">
    <property type="match status" value="1"/>
</dbReference>
<organism evidence="3">
    <name type="scientific">Cuerna arida</name>
    <dbReference type="NCBI Taxonomy" id="1464854"/>
    <lineage>
        <taxon>Eukaryota</taxon>
        <taxon>Metazoa</taxon>
        <taxon>Ecdysozoa</taxon>
        <taxon>Arthropoda</taxon>
        <taxon>Hexapoda</taxon>
        <taxon>Insecta</taxon>
        <taxon>Pterygota</taxon>
        <taxon>Neoptera</taxon>
        <taxon>Paraneoptera</taxon>
        <taxon>Hemiptera</taxon>
        <taxon>Auchenorrhyncha</taxon>
        <taxon>Membracoidea</taxon>
        <taxon>Cicadellidae</taxon>
        <taxon>Cicadellinae</taxon>
        <taxon>Proconiini</taxon>
        <taxon>Cuerna</taxon>
    </lineage>
</organism>
<dbReference type="CDD" id="cd06466">
    <property type="entry name" value="p23_CS_SGT1_like"/>
    <property type="match status" value="1"/>
</dbReference>
<feature type="domain" description="SGS" evidence="1">
    <location>
        <begin position="94"/>
        <end position="185"/>
    </location>
</feature>
<dbReference type="PROSITE" id="PS51203">
    <property type="entry name" value="CS"/>
    <property type="match status" value="1"/>
</dbReference>
<dbReference type="PANTHER" id="PTHR45862">
    <property type="entry name" value="PROTEIN SGT1 HOMOLOG"/>
    <property type="match status" value="1"/>
</dbReference>
<proteinExistence type="predicted"/>
<evidence type="ECO:0000259" key="1">
    <source>
        <dbReference type="PROSITE" id="PS51048"/>
    </source>
</evidence>
<dbReference type="InterPro" id="IPR007699">
    <property type="entry name" value="SGS_dom"/>
</dbReference>
<feature type="non-terminal residue" evidence="3">
    <location>
        <position position="1"/>
    </location>
</feature>
<dbReference type="SUPFAM" id="SSF49764">
    <property type="entry name" value="HSP20-like chaperones"/>
    <property type="match status" value="1"/>
</dbReference>